<keyword evidence="1" id="KW-1133">Transmembrane helix</keyword>
<sequence length="692" mass="76224">MDSSELYFHSYAVHLGFWTNWSHGAVRGATITLSRPNGGFLIAFLAIYVGMAGKSLWRLACFCLHISFSSPEPKDGLYHQRQAILRNSDTAQDGAWRLLVSMMAWRRRARHPILRLLPLIIAALILSAAFGVASVFSSHVTTDTANEVLLKGDRCATLDISKANNASAVYSFFKPYHAQLCSKFLNYGLQCYSNRLRSQNADGCNLYTAAQLPLNVNSKAPCPFNTSMCKSLDENLVLDTGRLNSLKHFGINLPPDNQFDLRVVHECAPLVTEGFMDTVNDTDTGAVARVFYGEGSNGAFHPRAWTYEVPLDFPYSPSNGTGYIGTSRPEYNLGHMESIAGEDPSLENSGGAMWSPIPQLHRTDADVFVMFLSAPGIRFSAPTDDPWFSAHRNASVLYDRNNKTRPSWIQDSPINAMGCTMQVQFCNPKGPASEQCEPLRGLYDPQKSTTIPQIFPSKSQQDFVNRAEYMFSIDTASINLLVGMIGAAALRARYGLALGYQGPLPANQWQLEAEHWVKGELASMQDALVRAAGGPPQELSQFQVVPETNDTAAKSMCINQKIKSTEYSSFNVLGISLILFIGGTIVLLDMAIAPFTTWLQERRHLKAGGNASLHAVREWSATSTLQLQRLAHEEAGYGSWKGCHSDNPVTASGDLLATLDLKDREHLALKGRMGIERVDTAFDTLVSQDDEK</sequence>
<feature type="transmembrane region" description="Helical" evidence="1">
    <location>
        <begin position="572"/>
        <end position="596"/>
    </location>
</feature>
<feature type="transmembrane region" description="Helical" evidence="1">
    <location>
        <begin position="38"/>
        <end position="57"/>
    </location>
</feature>
<reference evidence="2" key="1">
    <citation type="journal article" date="2020" name="Stud. Mycol.">
        <title>101 Dothideomycetes genomes: a test case for predicting lifestyles and emergence of pathogens.</title>
        <authorList>
            <person name="Haridas S."/>
            <person name="Albert R."/>
            <person name="Binder M."/>
            <person name="Bloem J."/>
            <person name="Labutti K."/>
            <person name="Salamov A."/>
            <person name="Andreopoulos B."/>
            <person name="Baker S."/>
            <person name="Barry K."/>
            <person name="Bills G."/>
            <person name="Bluhm B."/>
            <person name="Cannon C."/>
            <person name="Castanera R."/>
            <person name="Culley D."/>
            <person name="Daum C."/>
            <person name="Ezra D."/>
            <person name="Gonzalez J."/>
            <person name="Henrissat B."/>
            <person name="Kuo A."/>
            <person name="Liang C."/>
            <person name="Lipzen A."/>
            <person name="Lutzoni F."/>
            <person name="Magnuson J."/>
            <person name="Mondo S."/>
            <person name="Nolan M."/>
            <person name="Ohm R."/>
            <person name="Pangilinan J."/>
            <person name="Park H.-J."/>
            <person name="Ramirez L."/>
            <person name="Alfaro M."/>
            <person name="Sun H."/>
            <person name="Tritt A."/>
            <person name="Yoshinaga Y."/>
            <person name="Zwiers L.-H."/>
            <person name="Turgeon B."/>
            <person name="Goodwin S."/>
            <person name="Spatafora J."/>
            <person name="Crous P."/>
            <person name="Grigoriev I."/>
        </authorList>
    </citation>
    <scope>NUCLEOTIDE SEQUENCE</scope>
    <source>
        <strain evidence="2">CBS 122368</strain>
    </source>
</reference>
<dbReference type="EMBL" id="ML987194">
    <property type="protein sequence ID" value="KAF2249891.1"/>
    <property type="molecule type" value="Genomic_DNA"/>
</dbReference>
<dbReference type="GeneID" id="54588831"/>
<proteinExistence type="predicted"/>
<keyword evidence="3" id="KW-1185">Reference proteome</keyword>
<gene>
    <name evidence="2" type="ORF">BU26DRAFT_604191</name>
</gene>
<evidence type="ECO:0000313" key="3">
    <source>
        <dbReference type="Proteomes" id="UP000800094"/>
    </source>
</evidence>
<protein>
    <submittedName>
        <fullName evidence="2">Uncharacterized protein</fullName>
    </submittedName>
</protein>
<keyword evidence="1" id="KW-0812">Transmembrane</keyword>
<dbReference type="RefSeq" id="XP_033684895.1">
    <property type="nucleotide sequence ID" value="XM_033835501.1"/>
</dbReference>
<evidence type="ECO:0000313" key="2">
    <source>
        <dbReference type="EMBL" id="KAF2249891.1"/>
    </source>
</evidence>
<accession>A0A6A6IHI7</accession>
<dbReference type="AlphaFoldDB" id="A0A6A6IHI7"/>
<dbReference type="Proteomes" id="UP000800094">
    <property type="component" value="Unassembled WGS sequence"/>
</dbReference>
<feature type="transmembrane region" description="Helical" evidence="1">
    <location>
        <begin position="113"/>
        <end position="136"/>
    </location>
</feature>
<keyword evidence="1" id="KW-0472">Membrane</keyword>
<organism evidence="2 3">
    <name type="scientific">Trematosphaeria pertusa</name>
    <dbReference type="NCBI Taxonomy" id="390896"/>
    <lineage>
        <taxon>Eukaryota</taxon>
        <taxon>Fungi</taxon>
        <taxon>Dikarya</taxon>
        <taxon>Ascomycota</taxon>
        <taxon>Pezizomycotina</taxon>
        <taxon>Dothideomycetes</taxon>
        <taxon>Pleosporomycetidae</taxon>
        <taxon>Pleosporales</taxon>
        <taxon>Massarineae</taxon>
        <taxon>Trematosphaeriaceae</taxon>
        <taxon>Trematosphaeria</taxon>
    </lineage>
</organism>
<evidence type="ECO:0000256" key="1">
    <source>
        <dbReference type="SAM" id="Phobius"/>
    </source>
</evidence>
<dbReference type="OrthoDB" id="3540210at2759"/>
<name>A0A6A6IHI7_9PLEO</name>